<gene>
    <name evidence="1" type="ORF">EH105704_05_00060</name>
</gene>
<protein>
    <submittedName>
        <fullName evidence="1">Uncharacterized protein</fullName>
    </submittedName>
</protein>
<dbReference type="GeneID" id="92828614"/>
<evidence type="ECO:0000313" key="1">
    <source>
        <dbReference type="EMBL" id="GAB52000.1"/>
    </source>
</evidence>
<evidence type="ECO:0000313" key="2">
    <source>
        <dbReference type="Proteomes" id="UP000010297"/>
    </source>
</evidence>
<dbReference type="eggNOG" id="COG5301">
    <property type="taxonomic scope" value="Bacteria"/>
</dbReference>
<accession>H5V1Z2</accession>
<reference evidence="1 2" key="1">
    <citation type="submission" date="2012-02" db="EMBL/GenBank/DDBJ databases">
        <title>Whole genome shotgun sequence of Escherichia hermannii NBRC 105704.</title>
        <authorList>
            <person name="Yoshida I."/>
            <person name="Hosoyama A."/>
            <person name="Tsuchikane K."/>
            <person name="Katsumata H."/>
            <person name="Yamazaki S."/>
            <person name="Fujita N."/>
        </authorList>
    </citation>
    <scope>NUCLEOTIDE SEQUENCE [LARGE SCALE GENOMIC DNA]</scope>
    <source>
        <strain evidence="1 2">NBRC 105704</strain>
    </source>
</reference>
<sequence length="1081" mass="111338">MAKIQMRRTKTAGQKPTAAQILEGELIINLPDRKIYTKNDAGGIIELGNPETADKLTVAGTLEAGGATTLNGGATIANKTNITGATAELTIGSGTATPTIKMGVTASKSHQIKGNGNDLEITADRVNITSGKIALNPLAGGEIQGKGGNKILSDDGNGNVIVSGGKNGTTTGDLELGGTANGHSTKNIKLRSPLVNASNETLVDANGKIKASMLDMGYTTPADVATDYYSKTQADGKYLTKTDATTNHYTKTQTDSAFLKKTDATATYYSKNEADSRFISTAGNLHSEGYILSNAVDGTASTSDTSMKYSGFYRMNQAANALNNLNIHVANPLVKTASDARGIAFEAGSVGNKAYVYRYGSDGKFIKSAKIYTEDDKPTLAELGGGVLGGSVTSDYDITTMKTVKSNQVDSTYRMSIQRADAQYSPYFRLIKTDVISSVSLPAANISIGNIGFQEGSTNADPYGGVIRGNVSTTVTTTGGAVLYIDARDSGGVVKNRITLDTDTATTSIATGSFKAGTTTLGTTTTGTLTSTGTIVAGNQLTAKSKLILNSESTTTNGIEIGSLTNATSPYIDFHTDGLAATDYNVRIQASTGKLAVIGGNQNIEIDAKTTTVLNMHDSASSMIKMARGAVVLRDFNNGNVTLCGGLKPDGTAGDLYLGYNSTSANAYTNTVRLDSPLTWQGKSNLVDANGKLVGASLDTSYLPLTGGSLSGPLTVSGIATLNGNTVAKAVSATSLTVSGTSTFAGNVTTNGSVITKGITATGAISATTNLVSTGGSLESWNDGNSHVWFRQSNGTEKALIWAGSDNVLRMRTAAKSVSLEDSSLVLSGTINSGAISSSGNINAASFTTPGAINANGTISSGVISSGGLTKFTSGQILGQNNAKLFADHGNGNVTLSASLTSNSASSGTLIIGYDARASGFYTDRIQLMMPVTANSTIAAAGRVSGGDLLSSGVVYAGGGTAYLNTDGNITGSVWGGGWLSTHIENRAYAHANERAQAWANQQVNAYLYSQDAWYPGSYAMARYAGANLGIGGVVAGSGLNPATCDGAYDISTTLPGTWMCMGRSLTNNDAHRTTIWKRVG</sequence>
<dbReference type="Proteomes" id="UP000010297">
    <property type="component" value="Unassembled WGS sequence"/>
</dbReference>
<dbReference type="Gene3D" id="6.20.70.20">
    <property type="match status" value="1"/>
</dbReference>
<dbReference type="AlphaFoldDB" id="H5V1Z2"/>
<name>H5V1Z2_ATLHE</name>
<comment type="caution">
    <text evidence="1">The sequence shown here is derived from an EMBL/GenBank/DDBJ whole genome shotgun (WGS) entry which is preliminary data.</text>
</comment>
<dbReference type="EMBL" id="BAFF01000005">
    <property type="protein sequence ID" value="GAB52000.1"/>
    <property type="molecule type" value="Genomic_DNA"/>
</dbReference>
<dbReference type="RefSeq" id="WP_002435577.1">
    <property type="nucleotide sequence ID" value="NZ_BAFF01000005.1"/>
</dbReference>
<organism evidence="1 2">
    <name type="scientific">Atlantibacter hermannii NBRC 105704</name>
    <dbReference type="NCBI Taxonomy" id="1115512"/>
    <lineage>
        <taxon>Bacteria</taxon>
        <taxon>Pseudomonadati</taxon>
        <taxon>Pseudomonadota</taxon>
        <taxon>Gammaproteobacteria</taxon>
        <taxon>Enterobacterales</taxon>
        <taxon>Enterobacteriaceae</taxon>
        <taxon>Atlantibacter</taxon>
    </lineage>
</organism>
<proteinExistence type="predicted"/>
<keyword evidence="2" id="KW-1185">Reference proteome</keyword>